<comment type="similarity">
    <text evidence="8">Belongs to the TRAP transporter small permease family.</text>
</comment>
<evidence type="ECO:0000256" key="3">
    <source>
        <dbReference type="ARBA" id="ARBA00022475"/>
    </source>
</evidence>
<dbReference type="RefSeq" id="WP_073100202.1">
    <property type="nucleotide sequence ID" value="NZ_QOVL01000014.1"/>
</dbReference>
<evidence type="ECO:0000256" key="6">
    <source>
        <dbReference type="ARBA" id="ARBA00022989"/>
    </source>
</evidence>
<reference evidence="11 12" key="1">
    <citation type="submission" date="2018-07" db="EMBL/GenBank/DDBJ databases">
        <title>Leeuwenhoekiella genomics.</title>
        <authorList>
            <person name="Tahon G."/>
            <person name="Willems A."/>
        </authorList>
    </citation>
    <scope>NUCLEOTIDE SEQUENCE [LARGE SCALE GENOMIC DNA]</scope>
    <source>
        <strain evidence="11 12">LMG 1345</strain>
    </source>
</reference>
<organism evidence="11 12">
    <name type="scientific">Leeuwenhoekiella marinoflava</name>
    <dbReference type="NCBI Taxonomy" id="988"/>
    <lineage>
        <taxon>Bacteria</taxon>
        <taxon>Pseudomonadati</taxon>
        <taxon>Bacteroidota</taxon>
        <taxon>Flavobacteriia</taxon>
        <taxon>Flavobacteriales</taxon>
        <taxon>Flavobacteriaceae</taxon>
        <taxon>Leeuwenhoekiella</taxon>
    </lineage>
</organism>
<evidence type="ECO:0000256" key="8">
    <source>
        <dbReference type="ARBA" id="ARBA00038436"/>
    </source>
</evidence>
<evidence type="ECO:0000256" key="5">
    <source>
        <dbReference type="ARBA" id="ARBA00022692"/>
    </source>
</evidence>
<evidence type="ECO:0000256" key="9">
    <source>
        <dbReference type="SAM" id="Phobius"/>
    </source>
</evidence>
<evidence type="ECO:0000259" key="10">
    <source>
        <dbReference type="Pfam" id="PF04290"/>
    </source>
</evidence>
<sequence>MKKRLDKILGTILVFLMASIVVAVLWQVFSRYVLQSASSFTEEIARYLLIWIGILGAAYAAGQQDHLAINVLPPKLDVSNRIKLRIGINILIILFAFFAFIIGGGNLVYVNFELGQNSAALGVPLGYVYVVLPLSGALIIWYKGIELANPKKYLAS</sequence>
<feature type="transmembrane region" description="Helical" evidence="9">
    <location>
        <begin position="12"/>
        <end position="29"/>
    </location>
</feature>
<dbReference type="PANTHER" id="PTHR35011">
    <property type="entry name" value="2,3-DIKETO-L-GULONATE TRAP TRANSPORTER SMALL PERMEASE PROTEIN YIAM"/>
    <property type="match status" value="1"/>
</dbReference>
<dbReference type="STRING" id="1122159.SAMN02745246_03139"/>
<keyword evidence="2" id="KW-0813">Transport</keyword>
<evidence type="ECO:0000256" key="2">
    <source>
        <dbReference type="ARBA" id="ARBA00022448"/>
    </source>
</evidence>
<evidence type="ECO:0000256" key="4">
    <source>
        <dbReference type="ARBA" id="ARBA00022519"/>
    </source>
</evidence>
<proteinExistence type="inferred from homology"/>
<feature type="transmembrane region" description="Helical" evidence="9">
    <location>
        <begin position="44"/>
        <end position="61"/>
    </location>
</feature>
<dbReference type="PANTHER" id="PTHR35011:SF2">
    <property type="entry name" value="2,3-DIKETO-L-GULONATE TRAP TRANSPORTER SMALL PERMEASE PROTEIN YIAM"/>
    <property type="match status" value="1"/>
</dbReference>
<evidence type="ECO:0000313" key="11">
    <source>
        <dbReference type="EMBL" id="RXG27622.1"/>
    </source>
</evidence>
<evidence type="ECO:0000256" key="1">
    <source>
        <dbReference type="ARBA" id="ARBA00004429"/>
    </source>
</evidence>
<dbReference type="GO" id="GO:0022857">
    <property type="term" value="F:transmembrane transporter activity"/>
    <property type="evidence" value="ECO:0007669"/>
    <property type="project" value="TreeGrafter"/>
</dbReference>
<evidence type="ECO:0000313" key="12">
    <source>
        <dbReference type="Proteomes" id="UP000290608"/>
    </source>
</evidence>
<dbReference type="Pfam" id="PF04290">
    <property type="entry name" value="DctQ"/>
    <property type="match status" value="1"/>
</dbReference>
<feature type="domain" description="Tripartite ATP-independent periplasmic transporters DctQ component" evidence="10">
    <location>
        <begin position="20"/>
        <end position="142"/>
    </location>
</feature>
<dbReference type="InterPro" id="IPR055348">
    <property type="entry name" value="DctQ"/>
</dbReference>
<keyword evidence="7 9" id="KW-0472">Membrane</keyword>
<feature type="transmembrane region" description="Helical" evidence="9">
    <location>
        <begin position="121"/>
        <end position="142"/>
    </location>
</feature>
<evidence type="ECO:0000256" key="7">
    <source>
        <dbReference type="ARBA" id="ARBA00023136"/>
    </source>
</evidence>
<keyword evidence="4" id="KW-0997">Cell inner membrane</keyword>
<keyword evidence="6 9" id="KW-1133">Transmembrane helix</keyword>
<dbReference type="InterPro" id="IPR007387">
    <property type="entry name" value="TRAP_DctQ"/>
</dbReference>
<keyword evidence="3" id="KW-1003">Cell membrane</keyword>
<feature type="transmembrane region" description="Helical" evidence="9">
    <location>
        <begin position="82"/>
        <end position="109"/>
    </location>
</feature>
<comment type="caution">
    <text evidence="11">The sequence shown here is derived from an EMBL/GenBank/DDBJ whole genome shotgun (WGS) entry which is preliminary data.</text>
</comment>
<protein>
    <submittedName>
        <fullName evidence="11">TRAP-type C4-dicarboxylate transport system permease small subunit</fullName>
    </submittedName>
</protein>
<accession>A0A4Q0PJJ1</accession>
<gene>
    <name evidence="11" type="ORF">DSL99_2846</name>
</gene>
<dbReference type="GO" id="GO:0015740">
    <property type="term" value="P:C4-dicarboxylate transport"/>
    <property type="evidence" value="ECO:0007669"/>
    <property type="project" value="TreeGrafter"/>
</dbReference>
<keyword evidence="5 9" id="KW-0812">Transmembrane</keyword>
<dbReference type="Proteomes" id="UP000290608">
    <property type="component" value="Unassembled WGS sequence"/>
</dbReference>
<dbReference type="EMBL" id="QOVL01000014">
    <property type="protein sequence ID" value="RXG27622.1"/>
    <property type="molecule type" value="Genomic_DNA"/>
</dbReference>
<dbReference type="AlphaFoldDB" id="A0A4Q0PJJ1"/>
<dbReference type="GO" id="GO:0005886">
    <property type="term" value="C:plasma membrane"/>
    <property type="evidence" value="ECO:0007669"/>
    <property type="project" value="UniProtKB-SubCell"/>
</dbReference>
<comment type="subcellular location">
    <subcellularLocation>
        <location evidence="1">Cell inner membrane</location>
        <topology evidence="1">Multi-pass membrane protein</topology>
    </subcellularLocation>
</comment>
<name>A0A4Q0PJJ1_9FLAO</name>